<reference evidence="1" key="1">
    <citation type="journal article" date="2014" name="Nat. Commun.">
        <title>The rainbow trout genome provides novel insights into evolution after whole-genome duplication in vertebrates.</title>
        <authorList>
            <person name="Berthelot C."/>
            <person name="Brunet F."/>
            <person name="Chalopin D."/>
            <person name="Juanchich A."/>
            <person name="Bernard M."/>
            <person name="Noel B."/>
            <person name="Bento P."/>
            <person name="Da Silva C."/>
            <person name="Labadie K."/>
            <person name="Alberti A."/>
            <person name="Aury J.M."/>
            <person name="Louis A."/>
            <person name="Dehais P."/>
            <person name="Bardou P."/>
            <person name="Montfort J."/>
            <person name="Klopp C."/>
            <person name="Cabau C."/>
            <person name="Gaspin C."/>
            <person name="Thorgaard G.H."/>
            <person name="Boussaha M."/>
            <person name="Quillet E."/>
            <person name="Guyomard R."/>
            <person name="Galiana D."/>
            <person name="Bobe J."/>
            <person name="Volff J.N."/>
            <person name="Genet C."/>
            <person name="Wincker P."/>
            <person name="Jaillon O."/>
            <person name="Roest Crollius H."/>
            <person name="Guiguen Y."/>
        </authorList>
    </citation>
    <scope>NUCLEOTIDE SEQUENCE [LARGE SCALE GENOMIC DNA]</scope>
</reference>
<gene>
    <name evidence="1" type="ORF">GSONMT00040462001</name>
</gene>
<dbReference type="STRING" id="8022.A0A060YS57"/>
<sequence>MTEYNVDMICNGLITLGSSSLLLQLSSDFASPPPSPTWTNPFAHVRLRKTVTNDRSAPIIE</sequence>
<evidence type="ECO:0000313" key="2">
    <source>
        <dbReference type="Proteomes" id="UP000193380"/>
    </source>
</evidence>
<protein>
    <submittedName>
        <fullName evidence="1">Uncharacterized protein</fullName>
    </submittedName>
</protein>
<organism evidence="1 2">
    <name type="scientific">Oncorhynchus mykiss</name>
    <name type="common">Rainbow trout</name>
    <name type="synonym">Salmo gairdneri</name>
    <dbReference type="NCBI Taxonomy" id="8022"/>
    <lineage>
        <taxon>Eukaryota</taxon>
        <taxon>Metazoa</taxon>
        <taxon>Chordata</taxon>
        <taxon>Craniata</taxon>
        <taxon>Vertebrata</taxon>
        <taxon>Euteleostomi</taxon>
        <taxon>Actinopterygii</taxon>
        <taxon>Neopterygii</taxon>
        <taxon>Teleostei</taxon>
        <taxon>Protacanthopterygii</taxon>
        <taxon>Salmoniformes</taxon>
        <taxon>Salmonidae</taxon>
        <taxon>Salmoninae</taxon>
        <taxon>Oncorhynchus</taxon>
    </lineage>
</organism>
<dbReference type="Proteomes" id="UP000193380">
    <property type="component" value="Unassembled WGS sequence"/>
</dbReference>
<dbReference type="AlphaFoldDB" id="A0A060YS57"/>
<reference evidence="1" key="2">
    <citation type="submission" date="2014-03" db="EMBL/GenBank/DDBJ databases">
        <authorList>
            <person name="Genoscope - CEA"/>
        </authorList>
    </citation>
    <scope>NUCLEOTIDE SEQUENCE</scope>
</reference>
<evidence type="ECO:0000313" key="1">
    <source>
        <dbReference type="EMBL" id="CDQ94673.1"/>
    </source>
</evidence>
<dbReference type="PaxDb" id="8022-A0A060YS57"/>
<accession>A0A060YS57</accession>
<proteinExistence type="predicted"/>
<dbReference type="EMBL" id="FR918351">
    <property type="protein sequence ID" value="CDQ94673.1"/>
    <property type="molecule type" value="Genomic_DNA"/>
</dbReference>
<name>A0A060YS57_ONCMY</name>